<dbReference type="InterPro" id="IPR050341">
    <property type="entry name" value="PP1_catalytic_subunit"/>
</dbReference>
<sequence>MGHRGNRDENHWKNKNRMRRIRRGLHPKSGAIKDNSDSTFNESALVTSKMRDDEIAGGTATKPIQLVPENASKEGERGKENNKSVNDTSGEQPTSVIKKPGLTVFNNVLMKGDMRVAKNVYEDVHVKSTQDDASKTEMNGVALVDDTSGGDENSNKISLEALRVNIDQTSWENNGSRNKRSQPESVLDISIDNSLIIARLLNAFAIEAALAKNDLTEAEVAREALQMSIDTDFEMLETKKVAEVVDEVKRFADDVSKRCGESVKPCEGVDIIENEFKEMEKWRTMLALDYGSMFQENSPLSILWRVRDVYYRTVEQKNAIDTIISCFASYKADPASADLSFFYKFAPLLSNLKKNPGVFKNPLSAQDLDLLQKDKLLKNIDGLIVLKTIAEEIANRNSTLIAAQEKQKRLGAVAHELSQKYPKEVIEKTKEKLRILTLYSYFPSLPIDARNITHGLPNGATDIGQVFKETKSDFVKNFVLKGSSTEELSYPLLSALHKKIESLSTSLQSGSNMIVAEKSIGAILSGATEDVNEMVDIAKSTNFLQNITVFQGPANIDLWIAEKSASGSILDYVKPFLGKMSNLSPNFSSFTQFLEKINFKKPDIELFFDTLNSTNTDEIVTELNTISQNIGVLLQMKEMASWINSTKIDTLYPEAKTWFETSGAAAAIKTIQTKDNSKKSKKSKRVKRAAQLNKKLSGLKELQKLYPNNKYFVQVLKTKEYVNEWMNEHRKMMKTLNKKIVSQSNQKHSFNVTKPFDVIRQLGFANKFLLDLKKAKSAEEAINKLLKAEKEIDNHINSISDPVLKAILKRSWTPEKKRTLRQLSGIIKQLEKKITQVPNTLEGYRELFKSDENLDGLSDVNLAEFVDLLLQTECPSVDKVTGEKLKGLNLEFANGKLKMKQGLEAFVQALPFLGGLAAPAIFHKETFAKRPITRETTVYKDTTGKVYVAPKSMAPVDESQTSMKPDDPFQKELDVTQSESYVEVKDEKELKEYEEVIKESEKLAEEQDKFRLASYQIPSYRKVYEHANHTFDTVQTFFDDEVENGKVSKERLVFQHRAKVVYFCGKGVDIFKEDNNTTPLKENEMIKTANNIILQKAEPDMYTARDLDEVSTKLPSEKKTKLTSSGEETEPLMSEGQRTTGGADIQYEERIPPKIETRWCHEPVQVMNAHGKGLPSETNELDEIEPDNENLKDFFPQGIRTNEEIDFKTLAHGMLRKEFILREAEPRRKPTFSKNFLIELLQLAAEKHKSQPALLKINRKITRIVGDIHGNYDDLIRQISLGLADKSTFVFSGDYVDRGSRSLDVLIFLLCLTMAKNQRVHLLRGNHELAHVNIDNGFFQECIDEYGETGGREIWLAANAFFAELPVACILNEKIFIAHGGISRLMLKGKTVLNDITKTPKTPFEWKLFIDILWNDPSELYPSILTNSLVFPKNRKRVPDSDLFTPIGLVAVLDALGLECVIRGHQVVQNGYEPFCGTRCITNYGATNNSKNNNAAQTIVHDNTVEFIRFRNMNEQKKPDDDLTQVRKLHSRSKTKSNSKTKSTSAACTKPEKTKNKQRKSRTLKSSKAPDLLKNGSDK</sequence>
<dbReference type="PANTHER" id="PTHR11668:SF496">
    <property type="entry name" value="SERINE_THREONINE-PROTEIN PHOSPHATASE"/>
    <property type="match status" value="1"/>
</dbReference>
<dbReference type="RefSeq" id="XP_053590292.1">
    <property type="nucleotide sequence ID" value="XM_053726098.1"/>
</dbReference>
<protein>
    <recommendedName>
        <fullName evidence="1">Serine/threonine-protein phosphatase</fullName>
        <ecNumber evidence="1">3.1.3.16</ecNumber>
    </recommendedName>
</protein>
<feature type="compositionally biased region" description="Low complexity" evidence="2">
    <location>
        <begin position="1540"/>
        <end position="1549"/>
    </location>
</feature>
<feature type="compositionally biased region" description="Basic residues" evidence="2">
    <location>
        <begin position="1527"/>
        <end position="1539"/>
    </location>
</feature>
<organism evidence="4 5">
    <name type="scientific">Caenorhabditis remanei</name>
    <name type="common">Caenorhabditis vulgaris</name>
    <dbReference type="NCBI Taxonomy" id="31234"/>
    <lineage>
        <taxon>Eukaryota</taxon>
        <taxon>Metazoa</taxon>
        <taxon>Ecdysozoa</taxon>
        <taxon>Nematoda</taxon>
        <taxon>Chromadorea</taxon>
        <taxon>Rhabditida</taxon>
        <taxon>Rhabditina</taxon>
        <taxon>Rhabditomorpha</taxon>
        <taxon>Rhabditoidea</taxon>
        <taxon>Rhabditidae</taxon>
        <taxon>Peloderinae</taxon>
        <taxon>Caenorhabditis</taxon>
    </lineage>
</organism>
<dbReference type="GeneID" id="9802721"/>
<feature type="domain" description="Serine/threonine specific protein phosphatases" evidence="3">
    <location>
        <begin position="1323"/>
        <end position="1328"/>
    </location>
</feature>
<dbReference type="InterPro" id="IPR004843">
    <property type="entry name" value="Calcineurin-like_PHP"/>
</dbReference>
<evidence type="ECO:0000256" key="2">
    <source>
        <dbReference type="SAM" id="MobiDB-lite"/>
    </source>
</evidence>
<reference evidence="4 5" key="1">
    <citation type="submission" date="2019-12" db="EMBL/GenBank/DDBJ databases">
        <title>Chromosome-level assembly of the Caenorhabditis remanei genome.</title>
        <authorList>
            <person name="Teterina A.A."/>
            <person name="Willis J.H."/>
            <person name="Phillips P.C."/>
        </authorList>
    </citation>
    <scope>NUCLEOTIDE SEQUENCE [LARGE SCALE GENOMIC DNA]</scope>
    <source>
        <strain evidence="4 5">PX506</strain>
        <tissue evidence="4">Whole organism</tissue>
    </source>
</reference>
<dbReference type="PRINTS" id="PR00114">
    <property type="entry name" value="STPHPHTASE"/>
</dbReference>
<dbReference type="PANTHER" id="PTHR11668">
    <property type="entry name" value="SERINE/THREONINE PROTEIN PHOSPHATASE"/>
    <property type="match status" value="1"/>
</dbReference>
<feature type="compositionally biased region" description="Basic and acidic residues" evidence="2">
    <location>
        <begin position="1516"/>
        <end position="1525"/>
    </location>
</feature>
<evidence type="ECO:0000313" key="5">
    <source>
        <dbReference type="Proteomes" id="UP000483820"/>
    </source>
</evidence>
<dbReference type="InterPro" id="IPR029052">
    <property type="entry name" value="Metallo-depent_PP-like"/>
</dbReference>
<comment type="caution">
    <text evidence="4">The sequence shown here is derived from an EMBL/GenBank/DDBJ whole genome shotgun (WGS) entry which is preliminary data.</text>
</comment>
<comment type="similarity">
    <text evidence="1">Belongs to the PPP phosphatase family.</text>
</comment>
<dbReference type="EMBL" id="WUAV01000002">
    <property type="protein sequence ID" value="KAF1767344.1"/>
    <property type="molecule type" value="Genomic_DNA"/>
</dbReference>
<evidence type="ECO:0000313" key="4">
    <source>
        <dbReference type="EMBL" id="KAF1767344.1"/>
    </source>
</evidence>
<dbReference type="InterPro" id="IPR006186">
    <property type="entry name" value="Ser/Thr-sp_prot-phosphatase"/>
</dbReference>
<proteinExistence type="inferred from homology"/>
<dbReference type="EC" id="3.1.3.16" evidence="1"/>
<feature type="compositionally biased region" description="Polar residues" evidence="2">
    <location>
        <begin position="37"/>
        <end position="46"/>
    </location>
</feature>
<comment type="catalytic activity">
    <reaction evidence="1">
        <text>O-phospho-L-threonyl-[protein] + H2O = L-threonyl-[protein] + phosphate</text>
        <dbReference type="Rhea" id="RHEA:47004"/>
        <dbReference type="Rhea" id="RHEA-COMP:11060"/>
        <dbReference type="Rhea" id="RHEA-COMP:11605"/>
        <dbReference type="ChEBI" id="CHEBI:15377"/>
        <dbReference type="ChEBI" id="CHEBI:30013"/>
        <dbReference type="ChEBI" id="CHEBI:43474"/>
        <dbReference type="ChEBI" id="CHEBI:61977"/>
        <dbReference type="EC" id="3.1.3.16"/>
    </reaction>
</comment>
<feature type="region of interest" description="Disordered" evidence="2">
    <location>
        <begin position="1"/>
        <end position="97"/>
    </location>
</feature>
<feature type="compositionally biased region" description="Polar residues" evidence="2">
    <location>
        <begin position="83"/>
        <end position="95"/>
    </location>
</feature>
<dbReference type="Proteomes" id="UP000483820">
    <property type="component" value="Chromosome II"/>
</dbReference>
<feature type="region of interest" description="Disordered" evidence="2">
    <location>
        <begin position="1110"/>
        <end position="1139"/>
    </location>
</feature>
<evidence type="ECO:0000256" key="1">
    <source>
        <dbReference type="RuleBase" id="RU004273"/>
    </source>
</evidence>
<dbReference type="Pfam" id="PF00149">
    <property type="entry name" value="Metallophos"/>
    <property type="match status" value="1"/>
</dbReference>
<feature type="region of interest" description="Disordered" evidence="2">
    <location>
        <begin position="1516"/>
        <end position="1579"/>
    </location>
</feature>
<dbReference type="KEGG" id="crq:GCK72_007303"/>
<feature type="compositionally biased region" description="Basic and acidic residues" evidence="2">
    <location>
        <begin position="1110"/>
        <end position="1120"/>
    </location>
</feature>
<feature type="compositionally biased region" description="Basic residues" evidence="2">
    <location>
        <begin position="1556"/>
        <end position="1565"/>
    </location>
</feature>
<feature type="compositionally biased region" description="Basic residues" evidence="2">
    <location>
        <begin position="13"/>
        <end position="26"/>
    </location>
</feature>
<feature type="compositionally biased region" description="Basic and acidic residues" evidence="2">
    <location>
        <begin position="1"/>
        <end position="12"/>
    </location>
</feature>
<name>A0A6A5HL61_CAERE</name>
<dbReference type="GO" id="GO:0004722">
    <property type="term" value="F:protein serine/threonine phosphatase activity"/>
    <property type="evidence" value="ECO:0007669"/>
    <property type="project" value="UniProtKB-EC"/>
</dbReference>
<dbReference type="SMART" id="SM00156">
    <property type="entry name" value="PP2Ac"/>
    <property type="match status" value="1"/>
</dbReference>
<gene>
    <name evidence="4" type="ORF">GCK72_007303</name>
</gene>
<feature type="compositionally biased region" description="Basic and acidic residues" evidence="2">
    <location>
        <begin position="71"/>
        <end position="82"/>
    </location>
</feature>
<dbReference type="Gene3D" id="3.60.21.10">
    <property type="match status" value="1"/>
</dbReference>
<dbReference type="PROSITE" id="PS00125">
    <property type="entry name" value="SER_THR_PHOSPHATASE"/>
    <property type="match status" value="1"/>
</dbReference>
<accession>A0A6A5HL61</accession>
<dbReference type="CDD" id="cd00144">
    <property type="entry name" value="MPP_PPP_family"/>
    <property type="match status" value="1"/>
</dbReference>
<dbReference type="CTD" id="9802721"/>
<evidence type="ECO:0000259" key="3">
    <source>
        <dbReference type="PROSITE" id="PS00125"/>
    </source>
</evidence>
<dbReference type="SUPFAM" id="SSF56300">
    <property type="entry name" value="Metallo-dependent phosphatases"/>
    <property type="match status" value="1"/>
</dbReference>
<keyword evidence="1" id="KW-0378">Hydrolase</keyword>